<dbReference type="InterPro" id="IPR000184">
    <property type="entry name" value="Bac_surfAg_D15"/>
</dbReference>
<feature type="domain" description="POTRA" evidence="5">
    <location>
        <begin position="179"/>
        <end position="252"/>
    </location>
</feature>
<evidence type="ECO:0000256" key="4">
    <source>
        <dbReference type="ARBA" id="ARBA00023136"/>
    </source>
</evidence>
<organism evidence="6 7">
    <name type="scientific">candidate division WOR-3 bacterium 4484_100</name>
    <dbReference type="NCBI Taxonomy" id="1936077"/>
    <lineage>
        <taxon>Bacteria</taxon>
        <taxon>Bacteria division WOR-3</taxon>
    </lineage>
</organism>
<dbReference type="PROSITE" id="PS51779">
    <property type="entry name" value="POTRA"/>
    <property type="match status" value="3"/>
</dbReference>
<keyword evidence="2" id="KW-1134">Transmembrane beta strand</keyword>
<feature type="domain" description="POTRA" evidence="5">
    <location>
        <begin position="100"/>
        <end position="176"/>
    </location>
</feature>
<dbReference type="GO" id="GO:0019867">
    <property type="term" value="C:outer membrane"/>
    <property type="evidence" value="ECO:0007669"/>
    <property type="project" value="InterPro"/>
</dbReference>
<feature type="domain" description="POTRA" evidence="5">
    <location>
        <begin position="14"/>
        <end position="97"/>
    </location>
</feature>
<dbReference type="PANTHER" id="PTHR12815:SF18">
    <property type="entry name" value="SORTING AND ASSEMBLY MACHINERY COMPONENT 50 HOMOLOG"/>
    <property type="match status" value="1"/>
</dbReference>
<protein>
    <recommendedName>
        <fullName evidence="5">POTRA domain-containing protein</fullName>
    </recommendedName>
</protein>
<dbReference type="EMBL" id="MUKB01000020">
    <property type="protein sequence ID" value="OPX18350.1"/>
    <property type="molecule type" value="Genomic_DNA"/>
</dbReference>
<dbReference type="AlphaFoldDB" id="A0A1V4QG52"/>
<gene>
    <name evidence="6" type="ORF">BXT86_01610</name>
</gene>
<keyword evidence="4" id="KW-0472">Membrane</keyword>
<sequence length="569" mass="64585">MITILLLILSISNFKVSKINIIGNNYIKEKKIKQVMLTRTPVLFRKGIFNKTIFDGDIESIKALYRYNGFLEADIEYKLDFDSIKNEVKIAIDIKEGEQTTVKEIDFKGNRIFPGDSLRTRLTLKNGAPFDERMIEADIYIIISLYDEKGYTDITVVPDKKIDSHQAYITYKIVEGKRQYIEEIKFTGLRLTAEQIVHHQSGLRTGGLFRYVDLLSAEQRLYDLGIFNSIRTRVYQGSGANQKILEFNLNEKEPKIINFRIGYGTRDYLRAGLGFTHLNMFGRAWQGMIDTKLSFAEFRLGSAIMFPNFLWHRLRNKFGTFFQWKKGIGYWTRSIGGYDEIGVSFLKTQGTIRYDLNNVRTHFSASDSVTNDWVQGLRLNLLQDKRDDPFNPRTGTYLNIIVETNGIFMPGDVNLVKGIIRLCGFKPYHQLVGATSIKLGAVQEISPSTEVPVYKRFYCGGTSSVRGYSEGEIGPLDAEGNPSGGKVLTEISGEMRFPIYKFLGGVLFIDAGNVWLDYGEIDFSLILSGGAGLRLKTPLGSVRLDYGLKLSPQNRESPGRWHFAIGEAF</sequence>
<dbReference type="Proteomes" id="UP000191663">
    <property type="component" value="Unassembled WGS sequence"/>
</dbReference>
<dbReference type="InterPro" id="IPR039910">
    <property type="entry name" value="D15-like"/>
</dbReference>
<dbReference type="InterPro" id="IPR034746">
    <property type="entry name" value="POTRA"/>
</dbReference>
<comment type="caution">
    <text evidence="6">The sequence shown here is derived from an EMBL/GenBank/DDBJ whole genome shotgun (WGS) entry which is preliminary data.</text>
</comment>
<comment type="subcellular location">
    <subcellularLocation>
        <location evidence="1">Membrane</location>
    </subcellularLocation>
</comment>
<dbReference type="Pfam" id="PF07244">
    <property type="entry name" value="POTRA"/>
    <property type="match status" value="3"/>
</dbReference>
<evidence type="ECO:0000259" key="5">
    <source>
        <dbReference type="PROSITE" id="PS51779"/>
    </source>
</evidence>
<dbReference type="Gene3D" id="3.10.20.310">
    <property type="entry name" value="membrane protein fhac"/>
    <property type="match status" value="3"/>
</dbReference>
<evidence type="ECO:0000313" key="6">
    <source>
        <dbReference type="EMBL" id="OPX18350.1"/>
    </source>
</evidence>
<evidence type="ECO:0000256" key="3">
    <source>
        <dbReference type="ARBA" id="ARBA00022692"/>
    </source>
</evidence>
<evidence type="ECO:0000313" key="7">
    <source>
        <dbReference type="Proteomes" id="UP000191663"/>
    </source>
</evidence>
<accession>A0A1V4QG52</accession>
<evidence type="ECO:0000256" key="1">
    <source>
        <dbReference type="ARBA" id="ARBA00004370"/>
    </source>
</evidence>
<keyword evidence="3" id="KW-0812">Transmembrane</keyword>
<proteinExistence type="predicted"/>
<dbReference type="Pfam" id="PF01103">
    <property type="entry name" value="Omp85"/>
    <property type="match status" value="1"/>
</dbReference>
<reference evidence="7" key="1">
    <citation type="submission" date="2017-01" db="EMBL/GenBank/DDBJ databases">
        <title>Novel pathways for hydrocarbon cycling and metabolic interdependencies in hydrothermal sediment communities.</title>
        <authorList>
            <person name="Dombrowski N."/>
            <person name="Seitz K."/>
            <person name="Teske A."/>
            <person name="Baker B."/>
        </authorList>
    </citation>
    <scope>NUCLEOTIDE SEQUENCE [LARGE SCALE GENOMIC DNA]</scope>
</reference>
<dbReference type="Gene3D" id="2.40.160.50">
    <property type="entry name" value="membrane protein fhac: a member of the omp85/tpsb transporter family"/>
    <property type="match status" value="1"/>
</dbReference>
<name>A0A1V4QG52_UNCW3</name>
<dbReference type="PANTHER" id="PTHR12815">
    <property type="entry name" value="SORTING AND ASSEMBLY MACHINERY SAMM50 PROTEIN FAMILY MEMBER"/>
    <property type="match status" value="1"/>
</dbReference>
<evidence type="ECO:0000256" key="2">
    <source>
        <dbReference type="ARBA" id="ARBA00022452"/>
    </source>
</evidence>
<dbReference type="InterPro" id="IPR010827">
    <property type="entry name" value="BamA/TamA_POTRA"/>
</dbReference>